<feature type="compositionally biased region" description="Basic and acidic residues" evidence="1">
    <location>
        <begin position="45"/>
        <end position="58"/>
    </location>
</feature>
<dbReference type="EMBL" id="OC929694">
    <property type="protein sequence ID" value="CAD7658381.1"/>
    <property type="molecule type" value="Genomic_DNA"/>
</dbReference>
<evidence type="ECO:0000259" key="2">
    <source>
        <dbReference type="PROSITE" id="PS50304"/>
    </source>
</evidence>
<feature type="region of interest" description="Disordered" evidence="1">
    <location>
        <begin position="641"/>
        <end position="661"/>
    </location>
</feature>
<reference evidence="3" key="1">
    <citation type="submission" date="2020-11" db="EMBL/GenBank/DDBJ databases">
        <authorList>
            <person name="Tran Van P."/>
        </authorList>
    </citation>
    <scope>NUCLEOTIDE SEQUENCE</scope>
</reference>
<dbReference type="Gene3D" id="2.30.30.140">
    <property type="match status" value="1"/>
</dbReference>
<accession>A0A7R9QTZ1</accession>
<dbReference type="PROSITE" id="PS50304">
    <property type="entry name" value="TUDOR"/>
    <property type="match status" value="1"/>
</dbReference>
<dbReference type="InterPro" id="IPR050621">
    <property type="entry name" value="Tudor_domain_containing"/>
</dbReference>
<dbReference type="Gene3D" id="2.160.10.10">
    <property type="entry name" value="Hexapeptide repeat proteins"/>
    <property type="match status" value="1"/>
</dbReference>
<dbReference type="Pfam" id="PF00567">
    <property type="entry name" value="TUDOR"/>
    <property type="match status" value="1"/>
</dbReference>
<dbReference type="InterPro" id="IPR002999">
    <property type="entry name" value="Tudor"/>
</dbReference>
<protein>
    <recommendedName>
        <fullName evidence="2">Tudor domain-containing protein</fullName>
    </recommendedName>
</protein>
<feature type="domain" description="Tudor" evidence="2">
    <location>
        <begin position="248"/>
        <end position="309"/>
    </location>
</feature>
<sequence length="661" mass="72706">MVKPPIISAVVSNGINDDDTQSVASDDSIFSRKSLPKIKSPEPQAPKKPEPEGIKEPGADANTCFRLKQIPDQTKARIMKLIDAYMPVGIALSQFLNLYNMNYEQIDLRQYRVSDTSDLFQMLRTELPITVKMVDGVTHVFLKPKEEVREWVGDCCRQQRYIIPIVFVDTIANVVLPGDKYTMVTPPGAFEAGNNEYVAAFIASAQSPSEIFIQFKGKEYHSALEKLMDDLEFYDTVPEEVWSLPYEFVTFGMPCIARYPGDKFWHRARITRVYANQKRVVNVSFIDYGGMTVTDYKNLRLMRRDFLSLPVQALKVGLYGIKPILGDKCWTTSARDKVLRFSISLDCLSGGYTRISLDCLSGGYTRISLDCLSGGYTRISLDCLSGGYTRISLDCLSGGYTRISLDCLSGGYTRISLDCLSGGYTRISLDCLSGGYTRISLDCLSGGYTRISLDCLSGGYTRISLDCLSGGYTRISLDCLSGGYTRISLDCLSGGYTRISLDCLSGGYTRISLDCLSGGYTRISLDCLSGGYTRISLDCLSGGYTRISLDCLSGGYTRISLDCLSGGYTRISLDCLSGGYTRISLDCLSGGYTRISLDCLSGGYTRISLDCLSGGYTRISLDCLSGGYLKHNSAEEYAARDGHVKAGQHEPRTGQLGQHID</sequence>
<dbReference type="PANTHER" id="PTHR22948:SF76">
    <property type="entry name" value="FI20010P1-RELATED"/>
    <property type="match status" value="1"/>
</dbReference>
<gene>
    <name evidence="3" type="ORF">ONB1V03_LOCUS15002</name>
</gene>
<proteinExistence type="predicted"/>
<dbReference type="EMBL" id="CAJPVJ010014869">
    <property type="protein sequence ID" value="CAG2175567.1"/>
    <property type="molecule type" value="Genomic_DNA"/>
</dbReference>
<dbReference type="SMART" id="SM00333">
    <property type="entry name" value="TUDOR"/>
    <property type="match status" value="1"/>
</dbReference>
<dbReference type="OrthoDB" id="6513817at2759"/>
<dbReference type="SUPFAM" id="SSF63748">
    <property type="entry name" value="Tudor/PWWP/MBT"/>
    <property type="match status" value="1"/>
</dbReference>
<feature type="compositionally biased region" description="Polar residues" evidence="1">
    <location>
        <begin position="16"/>
        <end position="25"/>
    </location>
</feature>
<feature type="compositionally biased region" description="Basic and acidic residues" evidence="1">
    <location>
        <begin position="641"/>
        <end position="652"/>
    </location>
</feature>
<keyword evidence="4" id="KW-1185">Reference proteome</keyword>
<dbReference type="PANTHER" id="PTHR22948">
    <property type="entry name" value="TUDOR DOMAIN CONTAINING PROTEIN"/>
    <property type="match status" value="1"/>
</dbReference>
<feature type="region of interest" description="Disordered" evidence="1">
    <location>
        <begin position="16"/>
        <end position="59"/>
    </location>
</feature>
<evidence type="ECO:0000313" key="4">
    <source>
        <dbReference type="Proteomes" id="UP000728032"/>
    </source>
</evidence>
<dbReference type="AlphaFoldDB" id="A0A7R9QTZ1"/>
<evidence type="ECO:0000313" key="3">
    <source>
        <dbReference type="EMBL" id="CAD7658381.1"/>
    </source>
</evidence>
<evidence type="ECO:0000256" key="1">
    <source>
        <dbReference type="SAM" id="MobiDB-lite"/>
    </source>
</evidence>
<name>A0A7R9QTZ1_9ACAR</name>
<dbReference type="Proteomes" id="UP000728032">
    <property type="component" value="Unassembled WGS sequence"/>
</dbReference>
<organism evidence="3">
    <name type="scientific">Oppiella nova</name>
    <dbReference type="NCBI Taxonomy" id="334625"/>
    <lineage>
        <taxon>Eukaryota</taxon>
        <taxon>Metazoa</taxon>
        <taxon>Ecdysozoa</taxon>
        <taxon>Arthropoda</taxon>
        <taxon>Chelicerata</taxon>
        <taxon>Arachnida</taxon>
        <taxon>Acari</taxon>
        <taxon>Acariformes</taxon>
        <taxon>Sarcoptiformes</taxon>
        <taxon>Oribatida</taxon>
        <taxon>Brachypylina</taxon>
        <taxon>Oppioidea</taxon>
        <taxon>Oppiidae</taxon>
        <taxon>Oppiella</taxon>
    </lineage>
</organism>